<evidence type="ECO:0000313" key="4">
    <source>
        <dbReference type="EMBL" id="VFT88034.1"/>
    </source>
</evidence>
<feature type="coiled-coil region" evidence="1">
    <location>
        <begin position="108"/>
        <end position="191"/>
    </location>
</feature>
<sequence>MSVRKQDATMSSPPSTTTASPFKENYCAYVIVAPLDCNMAFDAAADFANHKAKFCIQSDYFDPVKLQQSLLHAETTTDATATSVLTFAQVQQYLNGSVESGGIGKVSLLDLKATMQKNELEMDKLRRHVKKTREKEKADELRVLKTKQQHALLQKQKEDAEVVALLQEIERRKEEELRARAQREKVKAELRYLDAAGMASLEEERKRELIDLVKQMELLKKKEAAAIEEIEALERRVKEQELKHRQDEKEVQAKLQEVEDTSKGDGRVKELRKRHMARSQSYGAQAALLEQKRTELQEAQKKIGREMEQLGRGDNQEDVHPATFNYKAEARRVEELAAQFDRDAKERVDTLAAMDTDGHEFVMPTTNMETRVEVDARGNNFASPSPTKASHTPRPEVSPEKPATAKTVSPIARASPKPLAPTMDSLEQEVLHRQQSDQALKRPATPRQPPPVPPPVAHYGHPPSTMPYADPMAYHNPSPMGPYYPPPSYGGYPPQPGLPPSSYYAPSPYGMPPPMMYPQQPPPYFNGYSGFAATGAAIMGYPPPMYMPFAPSPMMMPPGMLGGGSMFEPPPDPETIRLQQQLDAMKQLKEQRELEMETLRFQQMINSIQAKLPGVVAKEVAMMPSLSTASSATELAPTQKLPGENNELDSKELRQLKLKHAEDMLKLKQQRDLMEEEEKLQAIMEQREKRKKEVADQQAHEEWLANQKRLVMTQRMKKMIAQERPLSASGSGDTRVFPYDPELGFAIFWDYILLVPLQASFLQVTYAIYDGSILRTKHKVIRAHECEPHGPSFHRCILASKRDLDHMPASTTLRLLAEVAIVNPPSDKGPTKPMSLGWTAMDLFLDSDSLQQGNFKLPLSHSPLPQINATTKWSPPLDVSNTTDATLYLRVVHAAHVDEAAKFSVNPDATANKYETPIVPSVTTTPTMESPQKRKPSNAPGDGNNMRAQFPSSTSTSPLKRSPSKVQMSQPAKPPPTSADTNALPAIPTSRPAAIAVDNGPIEYVFVISQLRPTSSKEWNDVERVQLQLCRGNESNPFFTSDERDVDDPSLKWTACFSVHPGQDKIVTLVLRRKRGSGSDDTSLRAELSLDVGGNNQQVVDLVAADKDVRATLTVSLSPASTREAMDDSARRTGTPALPTQLHAGEGWVDCDLSSARAAAQKTLFAPCDGFDVYVDGARSLPDLVTATKLTCFALHADMSTCAPLQESTTAFASPDETVYSPMFNVWLEYRSERFNPTLTLLCRVDTIDATTKAPRVVGYCALPVFLTHGDDGVKPPTKATTQEFCLNAGAFQVPLRLGAQVGTDKIDLTAKACDGFLKLPCATLLVRIVPAAKTDDGLKCLSRADVPSTEWVAKGISQPTPMYAEKTYDSTTSRPSLAEAKLYKLRMRRAPNTVAGSVAALVDKAAIDTSEKWTQWLQSQLSSKPTSSVADTLSTVFPYEPEIGFRVAVDGLHNVQSGTLYKVVFCMSPPSPFYQDPKMTDEVHMTTSYDWSSAQSSPEFQDGFITFRDVMEFPKTQLTIIFDVRAMKQGKNNAWVSSQVGWGYLKLLNDARCVAAGSYQLPLFSGAVTLDILQHDLSLDELVASETTKKKGSLVSYLTGSSIFVRLEDNCLPNTFPQPLSPDVTPVGIAATPKYAYDRAAVATQKKKKPLVKLLGDKSERDGDKELNVAFAKEMDISHYSF</sequence>
<dbReference type="EMBL" id="CAADRA010005278">
    <property type="protein sequence ID" value="VFT88034.1"/>
    <property type="molecule type" value="Genomic_DNA"/>
</dbReference>
<feature type="compositionally biased region" description="Pro residues" evidence="2">
    <location>
        <begin position="446"/>
        <end position="455"/>
    </location>
</feature>
<dbReference type="Proteomes" id="UP000332933">
    <property type="component" value="Unassembled WGS sequence"/>
</dbReference>
<evidence type="ECO:0000313" key="5">
    <source>
        <dbReference type="Proteomes" id="UP000332933"/>
    </source>
</evidence>
<feature type="compositionally biased region" description="Low complexity" evidence="2">
    <location>
        <begin position="628"/>
        <end position="638"/>
    </location>
</feature>
<dbReference type="InterPro" id="IPR038800">
    <property type="entry name" value="CCDC17"/>
</dbReference>
<dbReference type="OrthoDB" id="195644at2759"/>
<feature type="compositionally biased region" description="Polar residues" evidence="2">
    <location>
        <begin position="946"/>
        <end position="970"/>
    </location>
</feature>
<feature type="region of interest" description="Disordered" evidence="2">
    <location>
        <begin position="378"/>
        <end position="455"/>
    </location>
</feature>
<dbReference type="PANTHER" id="PTHR33820:SF2">
    <property type="entry name" value="COILED-COIL DOMAIN-CONTAINING PROTEIN 17"/>
    <property type="match status" value="1"/>
</dbReference>
<protein>
    <submittedName>
        <fullName evidence="4">Aste57867_11167 protein</fullName>
    </submittedName>
</protein>
<evidence type="ECO:0000313" key="3">
    <source>
        <dbReference type="EMBL" id="KAF0698182.1"/>
    </source>
</evidence>
<dbReference type="PANTHER" id="PTHR33820">
    <property type="entry name" value="COILED-COIL DOMAIN-CONTAINING PROTEIN 17"/>
    <property type="match status" value="1"/>
</dbReference>
<feature type="compositionally biased region" description="Low complexity" evidence="2">
    <location>
        <begin position="916"/>
        <end position="927"/>
    </location>
</feature>
<feature type="region of interest" description="Disordered" evidence="2">
    <location>
        <begin position="628"/>
        <end position="649"/>
    </location>
</feature>
<reference evidence="3" key="2">
    <citation type="submission" date="2019-06" db="EMBL/GenBank/DDBJ databases">
        <title>Genomics analysis of Aphanomyces spp. identifies a new class of oomycete effector associated with host adaptation.</title>
        <authorList>
            <person name="Gaulin E."/>
        </authorList>
    </citation>
    <scope>NUCLEOTIDE SEQUENCE</scope>
    <source>
        <strain evidence="3">CBS 578.67</strain>
    </source>
</reference>
<feature type="coiled-coil region" evidence="1">
    <location>
        <begin position="666"/>
        <end position="693"/>
    </location>
</feature>
<feature type="region of interest" description="Disordered" evidence="2">
    <location>
        <begin position="914"/>
        <end position="986"/>
    </location>
</feature>
<keyword evidence="5" id="KW-1185">Reference proteome</keyword>
<name>A0A485KTF6_9STRA</name>
<organism evidence="4 5">
    <name type="scientific">Aphanomyces stellatus</name>
    <dbReference type="NCBI Taxonomy" id="120398"/>
    <lineage>
        <taxon>Eukaryota</taxon>
        <taxon>Sar</taxon>
        <taxon>Stramenopiles</taxon>
        <taxon>Oomycota</taxon>
        <taxon>Saprolegniomycetes</taxon>
        <taxon>Saprolegniales</taxon>
        <taxon>Verrucalvaceae</taxon>
        <taxon>Aphanomyces</taxon>
    </lineage>
</organism>
<feature type="compositionally biased region" description="Polar residues" evidence="2">
    <location>
        <begin position="380"/>
        <end position="390"/>
    </location>
</feature>
<evidence type="ECO:0000256" key="2">
    <source>
        <dbReference type="SAM" id="MobiDB-lite"/>
    </source>
</evidence>
<keyword evidence="1" id="KW-0175">Coiled coil</keyword>
<reference evidence="4 5" key="1">
    <citation type="submission" date="2019-03" db="EMBL/GenBank/DDBJ databases">
        <authorList>
            <person name="Gaulin E."/>
            <person name="Dumas B."/>
        </authorList>
    </citation>
    <scope>NUCLEOTIDE SEQUENCE [LARGE SCALE GENOMIC DNA]</scope>
    <source>
        <strain evidence="4">CBS 568.67</strain>
    </source>
</reference>
<dbReference type="EMBL" id="VJMH01005257">
    <property type="protein sequence ID" value="KAF0698182.1"/>
    <property type="molecule type" value="Genomic_DNA"/>
</dbReference>
<evidence type="ECO:0000256" key="1">
    <source>
        <dbReference type="SAM" id="Coils"/>
    </source>
</evidence>
<proteinExistence type="predicted"/>
<dbReference type="PRINTS" id="PR01217">
    <property type="entry name" value="PRICHEXTENSN"/>
</dbReference>
<feature type="coiled-coil region" evidence="1">
    <location>
        <begin position="216"/>
        <end position="257"/>
    </location>
</feature>
<gene>
    <name evidence="4" type="primary">Aste57867_11167</name>
    <name evidence="3" type="ORF">As57867_011125</name>
    <name evidence="4" type="ORF">ASTE57867_11167</name>
</gene>
<accession>A0A485KTF6</accession>